<feature type="transmembrane region" description="Helical" evidence="1">
    <location>
        <begin position="21"/>
        <end position="39"/>
    </location>
</feature>
<dbReference type="Proteomes" id="UP000424462">
    <property type="component" value="Chromosome"/>
</dbReference>
<dbReference type="AlphaFoldDB" id="A0A6B8WBC6"/>
<keyword evidence="1" id="KW-0812">Transmembrane</keyword>
<dbReference type="RefSeq" id="WP_156231558.1">
    <property type="nucleotide sequence ID" value="NZ_CP046455.1"/>
</dbReference>
<keyword evidence="1" id="KW-1133">Transmembrane helix</keyword>
<evidence type="ECO:0000313" key="2">
    <source>
        <dbReference type="EMBL" id="QGU08146.1"/>
    </source>
</evidence>
<keyword evidence="3" id="KW-1185">Reference proteome</keyword>
<feature type="transmembrane region" description="Helical" evidence="1">
    <location>
        <begin position="51"/>
        <end position="72"/>
    </location>
</feature>
<accession>A0A6B8WBC6</accession>
<name>A0A6B8WBC6_9CORY</name>
<evidence type="ECO:0000313" key="3">
    <source>
        <dbReference type="Proteomes" id="UP000424462"/>
    </source>
</evidence>
<proteinExistence type="predicted"/>
<dbReference type="KEGG" id="cok:COCCU_11175"/>
<sequence length="149" mass="16773">MGVSENNGNLRERKKVRVSHIVFLGIAVVACVSLAYWQWTRFQAGSGTFQNLGYAFQWPLFGGFFVIAYRLWLKYENELIDAQNEAGDMDTLYEADKLIFEDKTTEIDEDFLPPRPTIDVDTFNALNTPRRGAVDGTDIAAANGPKESN</sequence>
<gene>
    <name evidence="2" type="ORF">COCCU_11175</name>
</gene>
<evidence type="ECO:0008006" key="4">
    <source>
        <dbReference type="Google" id="ProtNLM"/>
    </source>
</evidence>
<evidence type="ECO:0000256" key="1">
    <source>
        <dbReference type="SAM" id="Phobius"/>
    </source>
</evidence>
<keyword evidence="1" id="KW-0472">Membrane</keyword>
<reference evidence="2 3" key="1">
    <citation type="submission" date="2019-11" db="EMBL/GenBank/DDBJ databases">
        <title>Complete genome sequence of Corynebacterium kalinowskii 1959, a novel Corynebacterium species isolated from soil of a small paddock in Vilsendorf, Germany.</title>
        <authorList>
            <person name="Schaffert L."/>
            <person name="Ruwe M."/>
            <person name="Milse J."/>
            <person name="Hanuschka K."/>
            <person name="Ortseifen V."/>
            <person name="Droste J."/>
            <person name="Brandt D."/>
            <person name="Schlueter L."/>
            <person name="Kutter Y."/>
            <person name="Vinke S."/>
            <person name="Viehoefer P."/>
            <person name="Jacob L."/>
            <person name="Luebke N.-C."/>
            <person name="Schulte-Berndt E."/>
            <person name="Hain C."/>
            <person name="Linder M."/>
            <person name="Schmidt P."/>
            <person name="Wollenschlaeger L."/>
            <person name="Luttermann T."/>
            <person name="Thieme E."/>
            <person name="Hassa J."/>
            <person name="Haak M."/>
            <person name="Wittchen M."/>
            <person name="Mentz A."/>
            <person name="Persicke M."/>
            <person name="Busche T."/>
            <person name="Ruckert C."/>
        </authorList>
    </citation>
    <scope>NUCLEOTIDE SEQUENCE [LARGE SCALE GENOMIC DNA]</scope>
    <source>
        <strain evidence="2 3">2039</strain>
    </source>
</reference>
<dbReference type="EMBL" id="CP046455">
    <property type="protein sequence ID" value="QGU08146.1"/>
    <property type="molecule type" value="Genomic_DNA"/>
</dbReference>
<protein>
    <recommendedName>
        <fullName evidence="4">DNA-binding transcriptional regulator of glucitol operon</fullName>
    </recommendedName>
</protein>
<organism evidence="2 3">
    <name type="scientific">Corynebacterium occultum</name>
    <dbReference type="NCBI Taxonomy" id="2675219"/>
    <lineage>
        <taxon>Bacteria</taxon>
        <taxon>Bacillati</taxon>
        <taxon>Actinomycetota</taxon>
        <taxon>Actinomycetes</taxon>
        <taxon>Mycobacteriales</taxon>
        <taxon>Corynebacteriaceae</taxon>
        <taxon>Corynebacterium</taxon>
    </lineage>
</organism>